<evidence type="ECO:0000313" key="2">
    <source>
        <dbReference type="EMBL" id="CCO36782.1"/>
    </source>
</evidence>
<dbReference type="SUPFAM" id="SSF53167">
    <property type="entry name" value="Purine and uridine phosphorylases"/>
    <property type="match status" value="1"/>
</dbReference>
<comment type="caution">
    <text evidence="2">The sequence shown here is derived from an EMBL/GenBank/DDBJ whole genome shotgun (WGS) entry which is preliminary data.</text>
</comment>
<dbReference type="EMBL" id="CAOJ01016409">
    <property type="protein sequence ID" value="CCO36782.1"/>
    <property type="molecule type" value="Genomic_DNA"/>
</dbReference>
<proteinExistence type="predicted"/>
<dbReference type="Gene3D" id="3.40.50.1580">
    <property type="entry name" value="Nucleoside phosphorylase domain"/>
    <property type="match status" value="1"/>
</dbReference>
<reference evidence="2 3" key="1">
    <citation type="journal article" date="2013" name="J. Biotechnol.">
        <title>Establishment and interpretation of the genome sequence of the phytopathogenic fungus Rhizoctonia solani AG1-IB isolate 7/3/14.</title>
        <authorList>
            <person name="Wibberg D.W."/>
            <person name="Jelonek L.J."/>
            <person name="Rupp O.R."/>
            <person name="Hennig M.H."/>
            <person name="Eikmeyer F.E."/>
            <person name="Goesmann A.G."/>
            <person name="Hartmann A.H."/>
            <person name="Borriss R.B."/>
            <person name="Grosch R.G."/>
            <person name="Puehler A.P."/>
            <person name="Schlueter A.S."/>
        </authorList>
    </citation>
    <scope>NUCLEOTIDE SEQUENCE [LARGE SCALE GENOMIC DNA]</scope>
    <source>
        <strain evidence="3">AG1-IB / isolate 7/3/14</strain>
    </source>
</reference>
<accession>M5CGV6</accession>
<evidence type="ECO:0000259" key="1">
    <source>
        <dbReference type="Pfam" id="PF01048"/>
    </source>
</evidence>
<feature type="domain" description="Nucleoside phosphorylase" evidence="1">
    <location>
        <begin position="31"/>
        <end position="258"/>
    </location>
</feature>
<dbReference type="AlphaFoldDB" id="M5CGV6"/>
<dbReference type="GO" id="GO:0004850">
    <property type="term" value="F:uridine phosphorylase activity"/>
    <property type="evidence" value="ECO:0007669"/>
    <property type="project" value="UniProtKB-EC"/>
</dbReference>
<keyword evidence="2" id="KW-0808">Transferase</keyword>
<protein>
    <submittedName>
        <fullName evidence="2">Uridine phosphorylase</fullName>
        <ecNumber evidence="2">2.4.2.3</ecNumber>
    </submittedName>
</protein>
<gene>
    <name evidence="2" type="primary">udpB</name>
    <name evidence="2" type="ORF">BN14_10926</name>
</gene>
<dbReference type="InterPro" id="IPR035994">
    <property type="entry name" value="Nucleoside_phosphorylase_sf"/>
</dbReference>
<dbReference type="InterPro" id="IPR000845">
    <property type="entry name" value="Nucleoside_phosphorylase_d"/>
</dbReference>
<name>M5CGV6_THACB</name>
<dbReference type="EC" id="2.4.2.3" evidence="2"/>
<dbReference type="PANTHER" id="PTHR43691">
    <property type="entry name" value="URIDINE PHOSPHORYLASE"/>
    <property type="match status" value="1"/>
</dbReference>
<dbReference type="HOGENOM" id="CLU_040695_0_0_1"/>
<dbReference type="GO" id="GO:0005829">
    <property type="term" value="C:cytosol"/>
    <property type="evidence" value="ECO:0007669"/>
    <property type="project" value="TreeGrafter"/>
</dbReference>
<dbReference type="CDD" id="cd17769">
    <property type="entry name" value="NP_TgUP-like"/>
    <property type="match status" value="1"/>
</dbReference>
<sequence>MKDLILDANFPRTSSGRVYHLGLKHGEIANRIVTVGDSKRARTIAASFDTSPKPFELLSERGFLTITGRYHGVPVSVIAIGMGGPNMDFFVREARECLTGDMIIVRYGSCGALTDVPVGSLVIPDACIAITRNWDFEFGEDGDPEKDKAAYIVSKPVSGDRELHAKLVEVVNQAAALRSDKTLVLGDIVNAAADRYVMFQAEGSELLITVGSFYSSQGRQTSFPDHNSSLIQRLLSEVPRLTTLEMETFHLYHLAKSYTQLTYRLRNSGASSAEGSTLRRGAIRASGVQMVFASRPTQEFITPDRVQKLERWVGEACLEALTKFEIAEEVLGSLVIA</sequence>
<evidence type="ECO:0000313" key="3">
    <source>
        <dbReference type="Proteomes" id="UP000012065"/>
    </source>
</evidence>
<dbReference type="GO" id="GO:0006218">
    <property type="term" value="P:uridine catabolic process"/>
    <property type="evidence" value="ECO:0007669"/>
    <property type="project" value="TreeGrafter"/>
</dbReference>
<dbReference type="PANTHER" id="PTHR43691:SF14">
    <property type="entry name" value="URIDINE PHOSPHORYLASE"/>
    <property type="match status" value="1"/>
</dbReference>
<keyword evidence="2" id="KW-0328">Glycosyltransferase</keyword>
<dbReference type="Proteomes" id="UP000012065">
    <property type="component" value="Unassembled WGS sequence"/>
</dbReference>
<organism evidence="2 3">
    <name type="scientific">Thanatephorus cucumeris (strain AG1-IB / isolate 7/3/14)</name>
    <name type="common">Lettuce bottom rot fungus</name>
    <name type="synonym">Rhizoctonia solani</name>
    <dbReference type="NCBI Taxonomy" id="1108050"/>
    <lineage>
        <taxon>Eukaryota</taxon>
        <taxon>Fungi</taxon>
        <taxon>Dikarya</taxon>
        <taxon>Basidiomycota</taxon>
        <taxon>Agaricomycotina</taxon>
        <taxon>Agaricomycetes</taxon>
        <taxon>Cantharellales</taxon>
        <taxon>Ceratobasidiaceae</taxon>
        <taxon>Rhizoctonia</taxon>
        <taxon>Rhizoctonia solani AG-1</taxon>
    </lineage>
</organism>
<dbReference type="Pfam" id="PF01048">
    <property type="entry name" value="PNP_UDP_1"/>
    <property type="match status" value="1"/>
</dbReference>